<evidence type="ECO:0000259" key="1">
    <source>
        <dbReference type="PROSITE" id="PS51186"/>
    </source>
</evidence>
<feature type="domain" description="N-acetyltransferase" evidence="1">
    <location>
        <begin position="30"/>
        <end position="172"/>
    </location>
</feature>
<sequence length="172" mass="19652">MDLVELPAEEAAVRRFIEDLWLPYNRELEATVEQFALADDVDLVMEELPFRLDRVGSEGYRAWIAVDGSTDAATLADMGGEFAGFIAAELDEAPSVFDRPDRLFIRDIYVHEPYRGTGLANELFDRLRVWARETGCEEFSLDPQVDNDRAIAFYEKLGFETTQYHMVTSIED</sequence>
<dbReference type="AlphaFoldDB" id="A0A1I1JU91"/>
<dbReference type="OrthoDB" id="125295at2157"/>
<dbReference type="CDD" id="cd04301">
    <property type="entry name" value="NAT_SF"/>
    <property type="match status" value="1"/>
</dbReference>
<dbReference type="InterPro" id="IPR016181">
    <property type="entry name" value="Acyl_CoA_acyltransferase"/>
</dbReference>
<evidence type="ECO:0000313" key="3">
    <source>
        <dbReference type="Proteomes" id="UP000199161"/>
    </source>
</evidence>
<dbReference type="PROSITE" id="PS51186">
    <property type="entry name" value="GNAT"/>
    <property type="match status" value="1"/>
</dbReference>
<dbReference type="InterPro" id="IPR000182">
    <property type="entry name" value="GNAT_dom"/>
</dbReference>
<keyword evidence="2" id="KW-0687">Ribonucleoprotein</keyword>
<name>A0A1I1JU91_NATHA</name>
<accession>A0A1I1JU91</accession>
<dbReference type="EMBL" id="FOKW01000009">
    <property type="protein sequence ID" value="SFC51935.1"/>
    <property type="molecule type" value="Genomic_DNA"/>
</dbReference>
<dbReference type="RefSeq" id="WP_089789249.1">
    <property type="nucleotide sequence ID" value="NZ_FOKW01000009.1"/>
</dbReference>
<keyword evidence="3" id="KW-1185">Reference proteome</keyword>
<keyword evidence="2" id="KW-0689">Ribosomal protein</keyword>
<organism evidence="2 3">
    <name type="scientific">Natronobacterium haloterrestre</name>
    <name type="common">Halobiforma haloterrestris</name>
    <dbReference type="NCBI Taxonomy" id="148448"/>
    <lineage>
        <taxon>Archaea</taxon>
        <taxon>Methanobacteriati</taxon>
        <taxon>Methanobacteriota</taxon>
        <taxon>Stenosarchaea group</taxon>
        <taxon>Halobacteria</taxon>
        <taxon>Halobacteriales</taxon>
        <taxon>Natrialbaceae</taxon>
        <taxon>Natronobacterium</taxon>
    </lineage>
</organism>
<dbReference type="PANTHER" id="PTHR43617">
    <property type="entry name" value="L-AMINO ACID N-ACETYLTRANSFERASE"/>
    <property type="match status" value="1"/>
</dbReference>
<gene>
    <name evidence="2" type="ORF">SAMN05444422_109199</name>
</gene>
<dbReference type="GO" id="GO:0016747">
    <property type="term" value="F:acyltransferase activity, transferring groups other than amino-acyl groups"/>
    <property type="evidence" value="ECO:0007669"/>
    <property type="project" value="InterPro"/>
</dbReference>
<proteinExistence type="predicted"/>
<evidence type="ECO:0000313" key="2">
    <source>
        <dbReference type="EMBL" id="SFC51935.1"/>
    </source>
</evidence>
<dbReference type="InterPro" id="IPR050276">
    <property type="entry name" value="MshD_Acetyltransferase"/>
</dbReference>
<reference evidence="3" key="1">
    <citation type="submission" date="2016-10" db="EMBL/GenBank/DDBJ databases">
        <authorList>
            <person name="Varghese N."/>
            <person name="Submissions S."/>
        </authorList>
    </citation>
    <scope>NUCLEOTIDE SEQUENCE [LARGE SCALE GENOMIC DNA]</scope>
    <source>
        <strain evidence="3">DSM 13078</strain>
    </source>
</reference>
<dbReference type="GO" id="GO:0005840">
    <property type="term" value="C:ribosome"/>
    <property type="evidence" value="ECO:0007669"/>
    <property type="project" value="UniProtKB-KW"/>
</dbReference>
<dbReference type="Gene3D" id="3.40.630.30">
    <property type="match status" value="1"/>
</dbReference>
<dbReference type="Pfam" id="PF00583">
    <property type="entry name" value="Acetyltransf_1"/>
    <property type="match status" value="1"/>
</dbReference>
<dbReference type="Proteomes" id="UP000199161">
    <property type="component" value="Unassembled WGS sequence"/>
</dbReference>
<protein>
    <submittedName>
        <fullName evidence="2">Ribosomal protein S18 acetylase RimI</fullName>
    </submittedName>
</protein>
<dbReference type="SUPFAM" id="SSF55729">
    <property type="entry name" value="Acyl-CoA N-acyltransferases (Nat)"/>
    <property type="match status" value="1"/>
</dbReference>